<dbReference type="SMART" id="SM00355">
    <property type="entry name" value="ZnF_C2H2"/>
    <property type="match status" value="5"/>
</dbReference>
<dbReference type="AlphaFoldDB" id="A0A974DK01"/>
<proteinExistence type="inferred from homology"/>
<evidence type="ECO:0000313" key="11">
    <source>
        <dbReference type="EMBL" id="OCT93389.1"/>
    </source>
</evidence>
<dbReference type="OMA" id="RSQICHE"/>
<name>A0A974DK01_XENLA</name>
<dbReference type="GO" id="GO:0008270">
    <property type="term" value="F:zinc ion binding"/>
    <property type="evidence" value="ECO:0007669"/>
    <property type="project" value="UniProtKB-KW"/>
</dbReference>
<evidence type="ECO:0000256" key="6">
    <source>
        <dbReference type="ARBA" id="ARBA00022833"/>
    </source>
</evidence>
<dbReference type="PROSITE" id="PS00028">
    <property type="entry name" value="ZINC_FINGER_C2H2_1"/>
    <property type="match status" value="5"/>
</dbReference>
<evidence type="ECO:0000256" key="1">
    <source>
        <dbReference type="ARBA" id="ARBA00004123"/>
    </source>
</evidence>
<dbReference type="EMBL" id="CM004469">
    <property type="protein sequence ID" value="OCT93389.1"/>
    <property type="molecule type" value="Genomic_DNA"/>
</dbReference>
<dbReference type="Pfam" id="PF00096">
    <property type="entry name" value="zf-C2H2"/>
    <property type="match status" value="4"/>
</dbReference>
<comment type="subcellular location">
    <subcellularLocation>
        <location evidence="1">Nucleus</location>
    </subcellularLocation>
</comment>
<dbReference type="InterPro" id="IPR036236">
    <property type="entry name" value="Znf_C2H2_sf"/>
</dbReference>
<keyword evidence="4" id="KW-0677">Repeat</keyword>
<comment type="similarity">
    <text evidence="2">Belongs to the krueppel C2H2-type zinc-finger protein family.</text>
</comment>
<dbReference type="FunFam" id="3.30.160.60:FF:002005">
    <property type="entry name" value="Zinc finger protein 200"/>
    <property type="match status" value="1"/>
</dbReference>
<dbReference type="GO" id="GO:0000981">
    <property type="term" value="F:DNA-binding transcription factor activity, RNA polymerase II-specific"/>
    <property type="evidence" value="ECO:0007669"/>
    <property type="project" value="TreeGrafter"/>
</dbReference>
<evidence type="ECO:0000259" key="10">
    <source>
        <dbReference type="PROSITE" id="PS50157"/>
    </source>
</evidence>
<feature type="domain" description="C2H2-type" evidence="10">
    <location>
        <begin position="509"/>
        <end position="536"/>
    </location>
</feature>
<dbReference type="FunFam" id="3.30.160.60:FF:001498">
    <property type="entry name" value="Zinc finger protein 404"/>
    <property type="match status" value="1"/>
</dbReference>
<evidence type="ECO:0000256" key="7">
    <source>
        <dbReference type="ARBA" id="ARBA00023125"/>
    </source>
</evidence>
<sequence length="623" mass="70745">MFYLFRRSQICHEWVKQNPNSCMSVIMSNEKATEKILNLILEIICLLTGEECIVVKKNGDHITDVINKIHSPKINPPPQLSACNKIPHLPVTEVPLHYEDGVVCLSTEEWEYTKRHEYSEKHKGRNKGIMRENQQPCKPVGCDVVGAVNKTDSGMRSEEILKEPDTIADCNGNIPESCPIAPCSGQDYTDGESVASHNSQVRPIEMMSHTYKEEEIPIEIRIGEYGDRITSQKSPIGQYSDNAVAEHEVSKKYQIRLPDSITQPENSENILLPQEDAFLPQQWKTEAIPMEISEMLYRVLELSGHLWKTERGCQGEKFVFWTIFVPDTCKCHIDTHFPPDPVSLETQFNSSPIYHPDPLHETDQYQDQYQDAEQYQEQCVSGKPYSLAEDKGSHLEEIRDHAEFPRDNKYLSQVLPNRSIQGFAPPITQDPSVTYNCAVCRKDFRNNREFLMHLKSHSPEPTCSGSSENLSNYSGFAQQNIQRGECVQSVLPKIKMAAPQQVRAAKRGCVCPTCGKGFSQSSDLVVHQRIHTGEKPFVCSYCGKSFTQRGHHISHLRTHTGEKPFSCSQCGKRFTRNSTLRSHQRTHILPKYSCPDCGKCFTNHTILSAHQKTHSKKLQSASR</sequence>
<dbReference type="Gene3D" id="3.30.160.60">
    <property type="entry name" value="Classic Zinc Finger"/>
    <property type="match status" value="4"/>
</dbReference>
<dbReference type="Proteomes" id="UP000694892">
    <property type="component" value="Chromosome 2S"/>
</dbReference>
<evidence type="ECO:0000313" key="12">
    <source>
        <dbReference type="Proteomes" id="UP000694892"/>
    </source>
</evidence>
<dbReference type="FunFam" id="3.30.160.60:FF:000912">
    <property type="entry name" value="Zinc finger protein 660"/>
    <property type="match status" value="1"/>
</dbReference>
<protein>
    <recommendedName>
        <fullName evidence="10">C2H2-type domain-containing protein</fullName>
    </recommendedName>
</protein>
<evidence type="ECO:0000256" key="3">
    <source>
        <dbReference type="ARBA" id="ARBA00022723"/>
    </source>
</evidence>
<evidence type="ECO:0000256" key="2">
    <source>
        <dbReference type="ARBA" id="ARBA00006991"/>
    </source>
</evidence>
<dbReference type="GO" id="GO:0000978">
    <property type="term" value="F:RNA polymerase II cis-regulatory region sequence-specific DNA binding"/>
    <property type="evidence" value="ECO:0007669"/>
    <property type="project" value="TreeGrafter"/>
</dbReference>
<evidence type="ECO:0000256" key="9">
    <source>
        <dbReference type="PROSITE-ProRule" id="PRU00042"/>
    </source>
</evidence>
<evidence type="ECO:0000256" key="8">
    <source>
        <dbReference type="ARBA" id="ARBA00023242"/>
    </source>
</evidence>
<gene>
    <name evidence="11" type="ORF">XELAEV_18016458mg</name>
</gene>
<evidence type="ECO:0000256" key="5">
    <source>
        <dbReference type="ARBA" id="ARBA00022771"/>
    </source>
</evidence>
<feature type="domain" description="C2H2-type" evidence="10">
    <location>
        <begin position="435"/>
        <end position="462"/>
    </location>
</feature>
<organism evidence="11 12">
    <name type="scientific">Xenopus laevis</name>
    <name type="common">African clawed frog</name>
    <dbReference type="NCBI Taxonomy" id="8355"/>
    <lineage>
        <taxon>Eukaryota</taxon>
        <taxon>Metazoa</taxon>
        <taxon>Chordata</taxon>
        <taxon>Craniata</taxon>
        <taxon>Vertebrata</taxon>
        <taxon>Euteleostomi</taxon>
        <taxon>Amphibia</taxon>
        <taxon>Batrachia</taxon>
        <taxon>Anura</taxon>
        <taxon>Pipoidea</taxon>
        <taxon>Pipidae</taxon>
        <taxon>Xenopodinae</taxon>
        <taxon>Xenopus</taxon>
        <taxon>Xenopus</taxon>
    </lineage>
</organism>
<keyword evidence="8" id="KW-0539">Nucleus</keyword>
<dbReference type="GO" id="GO:0005634">
    <property type="term" value="C:nucleus"/>
    <property type="evidence" value="ECO:0007669"/>
    <property type="project" value="UniProtKB-SubCell"/>
</dbReference>
<evidence type="ECO:0000256" key="4">
    <source>
        <dbReference type="ARBA" id="ARBA00022737"/>
    </source>
</evidence>
<feature type="domain" description="C2H2-type" evidence="10">
    <location>
        <begin position="565"/>
        <end position="592"/>
    </location>
</feature>
<reference evidence="12" key="1">
    <citation type="journal article" date="2016" name="Nature">
        <title>Genome evolution in the allotetraploid frog Xenopus laevis.</title>
        <authorList>
            <person name="Session A.M."/>
            <person name="Uno Y."/>
            <person name="Kwon T."/>
            <person name="Chapman J.A."/>
            <person name="Toyoda A."/>
            <person name="Takahashi S."/>
            <person name="Fukui A."/>
            <person name="Hikosaka A."/>
            <person name="Suzuki A."/>
            <person name="Kondo M."/>
            <person name="van Heeringen S.J."/>
            <person name="Quigley I."/>
            <person name="Heinz S."/>
            <person name="Ogino H."/>
            <person name="Ochi H."/>
            <person name="Hellsten U."/>
            <person name="Lyons J.B."/>
            <person name="Simakov O."/>
            <person name="Putnam N."/>
            <person name="Stites J."/>
            <person name="Kuroki Y."/>
            <person name="Tanaka T."/>
            <person name="Michiue T."/>
            <person name="Watanabe M."/>
            <person name="Bogdanovic O."/>
            <person name="Lister R."/>
            <person name="Georgiou G."/>
            <person name="Paranjpe S.S."/>
            <person name="van Kruijsbergen I."/>
            <person name="Shu S."/>
            <person name="Carlson J."/>
            <person name="Kinoshita T."/>
            <person name="Ohta Y."/>
            <person name="Mawaribuchi S."/>
            <person name="Jenkins J."/>
            <person name="Grimwood J."/>
            <person name="Schmutz J."/>
            <person name="Mitros T."/>
            <person name="Mozaffari S.V."/>
            <person name="Suzuki Y."/>
            <person name="Haramoto Y."/>
            <person name="Yamamoto T.S."/>
            <person name="Takagi C."/>
            <person name="Heald R."/>
            <person name="Miller K."/>
            <person name="Haudenschild C."/>
            <person name="Kitzman J."/>
            <person name="Nakayama T."/>
            <person name="Izutsu Y."/>
            <person name="Robert J."/>
            <person name="Fortriede J."/>
            <person name="Burns K."/>
            <person name="Lotay V."/>
            <person name="Karimi K."/>
            <person name="Yasuoka Y."/>
            <person name="Dichmann D.S."/>
            <person name="Flajnik M.F."/>
            <person name="Houston D.W."/>
            <person name="Shendure J."/>
            <person name="DuPasquier L."/>
            <person name="Vize P.D."/>
            <person name="Zorn A.M."/>
            <person name="Ito M."/>
            <person name="Marcotte E.M."/>
            <person name="Wallingford J.B."/>
            <person name="Ito Y."/>
            <person name="Asashima M."/>
            <person name="Ueno N."/>
            <person name="Matsuda Y."/>
            <person name="Veenstra G.J."/>
            <person name="Fujiyama A."/>
            <person name="Harland R.M."/>
            <person name="Taira M."/>
            <person name="Rokhsar D.S."/>
        </authorList>
    </citation>
    <scope>NUCLEOTIDE SEQUENCE [LARGE SCALE GENOMIC DNA]</scope>
    <source>
        <strain evidence="12">J</strain>
    </source>
</reference>
<accession>A0A974DK01</accession>
<dbReference type="SUPFAM" id="SSF57667">
    <property type="entry name" value="beta-beta-alpha zinc fingers"/>
    <property type="match status" value="3"/>
</dbReference>
<dbReference type="InterPro" id="IPR013087">
    <property type="entry name" value="Znf_C2H2_type"/>
</dbReference>
<keyword evidence="5 9" id="KW-0863">Zinc-finger</keyword>
<dbReference type="PANTHER" id="PTHR23226:SF416">
    <property type="entry name" value="FI01424P"/>
    <property type="match status" value="1"/>
</dbReference>
<dbReference type="GO" id="GO:0045596">
    <property type="term" value="P:negative regulation of cell differentiation"/>
    <property type="evidence" value="ECO:0007669"/>
    <property type="project" value="UniProtKB-ARBA"/>
</dbReference>
<dbReference type="PROSITE" id="PS50157">
    <property type="entry name" value="ZINC_FINGER_C2H2_2"/>
    <property type="match status" value="5"/>
</dbReference>
<dbReference type="PANTHER" id="PTHR23226">
    <property type="entry name" value="ZINC FINGER AND SCAN DOMAIN-CONTAINING"/>
    <property type="match status" value="1"/>
</dbReference>
<keyword evidence="3" id="KW-0479">Metal-binding</keyword>
<keyword evidence="6" id="KW-0862">Zinc</keyword>
<keyword evidence="7" id="KW-0238">DNA-binding</keyword>
<feature type="domain" description="C2H2-type" evidence="10">
    <location>
        <begin position="537"/>
        <end position="564"/>
    </location>
</feature>
<feature type="domain" description="C2H2-type" evidence="10">
    <location>
        <begin position="592"/>
        <end position="619"/>
    </location>
</feature>